<keyword evidence="3" id="KW-1185">Reference proteome</keyword>
<dbReference type="InParanoid" id="A0A084QY63"/>
<dbReference type="EMBL" id="KL659669">
    <property type="protein sequence ID" value="KFA68898.1"/>
    <property type="molecule type" value="Genomic_DNA"/>
</dbReference>
<gene>
    <name evidence="2" type="ORF">S40285_09503</name>
</gene>
<evidence type="ECO:0000256" key="1">
    <source>
        <dbReference type="SAM" id="MobiDB-lite"/>
    </source>
</evidence>
<evidence type="ECO:0000313" key="3">
    <source>
        <dbReference type="Proteomes" id="UP000028524"/>
    </source>
</evidence>
<proteinExistence type="predicted"/>
<feature type="region of interest" description="Disordered" evidence="1">
    <location>
        <begin position="124"/>
        <end position="187"/>
    </location>
</feature>
<dbReference type="OMA" id="MICESEG"/>
<evidence type="ECO:0000313" key="2">
    <source>
        <dbReference type="EMBL" id="KFA68898.1"/>
    </source>
</evidence>
<dbReference type="OrthoDB" id="5243188at2759"/>
<protein>
    <submittedName>
        <fullName evidence="2">Uncharacterized protein</fullName>
    </submittedName>
</protein>
<sequence>MSELPTSASRQREQDETASAKSGLPVQLARQLGGYITFIFQNPDLVGRGVEPCWRPGSQHSQRINSDAWALFQEHFMDGWSEWSRKHAEASFWRQHLPAFHTYDYGANIEIPIHPALSTLTRERHDLSDDEDSGHEDKPGSSGSQAGAPVGTGQGRGETPNWLGSDTASSRSIAGPSSGPERGAEGTQANTAYDQMICESEGLRKLNEELSARFRLNNISAVSYALAMCIHTLAVDRGDDAQATEGEVEGGGQVRCLLIDRNQIAREYRRTRDYTFYSQAFSPLYSNISSREPPSFLHSLLSAMQGNMSMRNDGADVLSFGYFQGYSNIKRAVRHSAGDLLATKGYATAGLTVPTKDACLGVATSRKRERALRIIRGQETADAPEESTPFARERRQLDVAIEASEVPYRLEQVVSLNTARLLPHNRTFDTVLRTIFQLMRFFARERESYIHIFRSIPIDIFPTILGAYMRLFELALAEMEGRYTRAGERGLDMAQSEGVAVIDRLGGYMFSGFERHLPKSVLRPLGTVDSLRTRGWPYIDPAVLDLDRMGMLDVSKWPRSGETGRLLLLHVAELRYHYGERVASSREGELLLAQMGHDAFSRPKGVAQLVKVLLEDLWVPQTRGFMARQIRRRLHRAGLMDEAGLPVSHGAIEACDAAIGEWDQSKDAFTWASLERLTGRLSAVSHSLGINVLNIRTRYDCAADMIRVTSRSS</sequence>
<dbReference type="HOGENOM" id="CLU_387411_0_0_1"/>
<accession>A0A084QY63</accession>
<dbReference type="AlphaFoldDB" id="A0A084QY63"/>
<reference evidence="2 3" key="1">
    <citation type="journal article" date="2014" name="BMC Genomics">
        <title>Comparative genome sequencing reveals chemotype-specific gene clusters in the toxigenic black mold Stachybotrys.</title>
        <authorList>
            <person name="Semeiks J."/>
            <person name="Borek D."/>
            <person name="Otwinowski Z."/>
            <person name="Grishin N.V."/>
        </authorList>
    </citation>
    <scope>NUCLEOTIDE SEQUENCE [LARGE SCALE GENOMIC DNA]</scope>
    <source>
        <strain evidence="2 3">IBT 40285</strain>
    </source>
</reference>
<feature type="region of interest" description="Disordered" evidence="1">
    <location>
        <begin position="1"/>
        <end position="23"/>
    </location>
</feature>
<organism evidence="2 3">
    <name type="scientific">Stachybotrys chlorohalonatus (strain IBT 40285)</name>
    <dbReference type="NCBI Taxonomy" id="1283841"/>
    <lineage>
        <taxon>Eukaryota</taxon>
        <taxon>Fungi</taxon>
        <taxon>Dikarya</taxon>
        <taxon>Ascomycota</taxon>
        <taxon>Pezizomycotina</taxon>
        <taxon>Sordariomycetes</taxon>
        <taxon>Hypocreomycetidae</taxon>
        <taxon>Hypocreales</taxon>
        <taxon>Stachybotryaceae</taxon>
        <taxon>Stachybotrys</taxon>
    </lineage>
</organism>
<name>A0A084QY63_STAC4</name>
<dbReference type="Proteomes" id="UP000028524">
    <property type="component" value="Unassembled WGS sequence"/>
</dbReference>
<feature type="compositionally biased region" description="Polar residues" evidence="1">
    <location>
        <begin position="162"/>
        <end position="172"/>
    </location>
</feature>